<dbReference type="InterPro" id="IPR012944">
    <property type="entry name" value="SusD_RagB_dom"/>
</dbReference>
<evidence type="ECO:0000256" key="3">
    <source>
        <dbReference type="ARBA" id="ARBA00022729"/>
    </source>
</evidence>
<dbReference type="CDD" id="cd08977">
    <property type="entry name" value="SusD"/>
    <property type="match status" value="1"/>
</dbReference>
<dbReference type="InterPro" id="IPR011990">
    <property type="entry name" value="TPR-like_helical_dom_sf"/>
</dbReference>
<protein>
    <submittedName>
        <fullName evidence="8">RagB/SusD family nutrient uptake outer membrane protein</fullName>
    </submittedName>
</protein>
<dbReference type="Pfam" id="PF14322">
    <property type="entry name" value="SusD-like_3"/>
    <property type="match status" value="1"/>
</dbReference>
<accession>A0ABR7TF79</accession>
<evidence type="ECO:0000256" key="4">
    <source>
        <dbReference type="ARBA" id="ARBA00023136"/>
    </source>
</evidence>
<evidence type="ECO:0000259" key="7">
    <source>
        <dbReference type="Pfam" id="PF14322"/>
    </source>
</evidence>
<evidence type="ECO:0000256" key="1">
    <source>
        <dbReference type="ARBA" id="ARBA00004442"/>
    </source>
</evidence>
<evidence type="ECO:0000256" key="2">
    <source>
        <dbReference type="ARBA" id="ARBA00006275"/>
    </source>
</evidence>
<dbReference type="EMBL" id="JACVFC010000001">
    <property type="protein sequence ID" value="MBC9928957.1"/>
    <property type="molecule type" value="Genomic_DNA"/>
</dbReference>
<dbReference type="RefSeq" id="WP_188086113.1">
    <property type="nucleotide sequence ID" value="NZ_JACVFC010000001.1"/>
</dbReference>
<dbReference type="Pfam" id="PF07980">
    <property type="entry name" value="SusD_RagB"/>
    <property type="match status" value="1"/>
</dbReference>
<feature type="domain" description="SusD-like N-terminal" evidence="7">
    <location>
        <begin position="25"/>
        <end position="219"/>
    </location>
</feature>
<keyword evidence="4" id="KW-0472">Membrane</keyword>
<comment type="caution">
    <text evidence="8">The sequence shown here is derived from an EMBL/GenBank/DDBJ whole genome shotgun (WGS) entry which is preliminary data.</text>
</comment>
<comment type="subcellular location">
    <subcellularLocation>
        <location evidence="1">Cell outer membrane</location>
    </subcellularLocation>
</comment>
<feature type="domain" description="RagB/SusD" evidence="6">
    <location>
        <begin position="352"/>
        <end position="492"/>
    </location>
</feature>
<dbReference type="SUPFAM" id="SSF48452">
    <property type="entry name" value="TPR-like"/>
    <property type="match status" value="1"/>
</dbReference>
<dbReference type="Gene3D" id="1.25.40.390">
    <property type="match status" value="1"/>
</dbReference>
<evidence type="ECO:0000313" key="9">
    <source>
        <dbReference type="Proteomes" id="UP000659124"/>
    </source>
</evidence>
<proteinExistence type="inferred from homology"/>
<organism evidence="8 9">
    <name type="scientific">Chitinophaga qingshengii</name>
    <dbReference type="NCBI Taxonomy" id="1569794"/>
    <lineage>
        <taxon>Bacteria</taxon>
        <taxon>Pseudomonadati</taxon>
        <taxon>Bacteroidota</taxon>
        <taxon>Chitinophagia</taxon>
        <taxon>Chitinophagales</taxon>
        <taxon>Chitinophagaceae</taxon>
        <taxon>Chitinophaga</taxon>
    </lineage>
</organism>
<dbReference type="InterPro" id="IPR033985">
    <property type="entry name" value="SusD-like_N"/>
</dbReference>
<sequence length="492" mass="55486">MNTLIRYTLCTTLLLGAGTFAGCNKYLDILPESQYTAGTAKTETEFKLAVLGAYGTLRNVYTDYVPENLECHSDDANADNPGNQMAFAQFTLDAAHVDLNYFWQRFFVTINNCNTVLTQIDQANFNEQMKKAIKGEALFIRGFCYFQLGWQFGGVPLIDKTMSVEEVRKVKRSTQDGTLDFAANDLKTAVDLLPEAWGTADLGRATRYAAKGVLAKLHLFRKKYTDARPLLEDILQSGKYQLYPNFKDAFTDANNNGPEHIFQLQHKSGTGMGQGNALIYSYVPQDILSPMFPNGGRSTWPHLSRELYEIYEAGDVRRDITIQKGYRTTSQLLDTASIMFVKFAWGTIPLSKEDYAVNKPILRLADVKLMYAEVLNELGYAAGGEAFKQLNDIRVRAHVNAYTATDLPGQAAFRDALFLERRRELAGEFNRWFDIVRQGADKAVAIMNAHFSRADQGSGRYSMKPYMVVFPIPQYELNTNPDKNVIWQNDGY</sequence>
<evidence type="ECO:0000313" key="8">
    <source>
        <dbReference type="EMBL" id="MBC9928957.1"/>
    </source>
</evidence>
<evidence type="ECO:0000256" key="5">
    <source>
        <dbReference type="ARBA" id="ARBA00023237"/>
    </source>
</evidence>
<name>A0ABR7TF79_9BACT</name>
<evidence type="ECO:0000259" key="6">
    <source>
        <dbReference type="Pfam" id="PF07980"/>
    </source>
</evidence>
<reference evidence="8 9" key="1">
    <citation type="submission" date="2020-09" db="EMBL/GenBank/DDBJ databases">
        <title>Genome sequences of type strains of Chitinophaga qingshengii and Chitinophaga varians.</title>
        <authorList>
            <person name="Kittiwongwattana C."/>
        </authorList>
    </citation>
    <scope>NUCLEOTIDE SEQUENCE [LARGE SCALE GENOMIC DNA]</scope>
    <source>
        <strain evidence="8 9">JCM 30026</strain>
    </source>
</reference>
<keyword evidence="9" id="KW-1185">Reference proteome</keyword>
<gene>
    <name evidence="8" type="ORF">ICL07_01140</name>
</gene>
<dbReference type="Proteomes" id="UP000659124">
    <property type="component" value="Unassembled WGS sequence"/>
</dbReference>
<keyword evidence="3" id="KW-0732">Signal</keyword>
<comment type="similarity">
    <text evidence="2">Belongs to the SusD family.</text>
</comment>
<dbReference type="PROSITE" id="PS51257">
    <property type="entry name" value="PROKAR_LIPOPROTEIN"/>
    <property type="match status" value="1"/>
</dbReference>
<keyword evidence="5" id="KW-0998">Cell outer membrane</keyword>